<comment type="caution">
    <text evidence="6">The sequence shown here is derived from an EMBL/GenBank/DDBJ whole genome shotgun (WGS) entry which is preliminary data.</text>
</comment>
<protein>
    <submittedName>
        <fullName evidence="7">Integrase</fullName>
    </submittedName>
</protein>
<evidence type="ECO:0000313" key="6">
    <source>
        <dbReference type="EMBL" id="KJY57385.1"/>
    </source>
</evidence>
<dbReference type="GO" id="GO:0015074">
    <property type="term" value="P:DNA integration"/>
    <property type="evidence" value="ECO:0007669"/>
    <property type="project" value="UniProtKB-KW"/>
</dbReference>
<evidence type="ECO:0000313" key="8">
    <source>
        <dbReference type="Proteomes" id="UP000033531"/>
    </source>
</evidence>
<evidence type="ECO:0000256" key="1">
    <source>
        <dbReference type="ARBA" id="ARBA00008857"/>
    </source>
</evidence>
<dbReference type="PROSITE" id="PS51898">
    <property type="entry name" value="TYR_RECOMBINASE"/>
    <property type="match status" value="1"/>
</dbReference>
<dbReference type="Pfam" id="PF00589">
    <property type="entry name" value="Phage_integrase"/>
    <property type="match status" value="1"/>
</dbReference>
<dbReference type="HOGENOM" id="CLU_670477_0_0_9"/>
<dbReference type="PANTHER" id="PTHR30349:SF64">
    <property type="entry name" value="PROPHAGE INTEGRASE INTD-RELATED"/>
    <property type="match status" value="1"/>
</dbReference>
<reference evidence="7 9" key="2">
    <citation type="submission" date="2018-05" db="EMBL/GenBank/DDBJ databases">
        <title>Reference genomes for bee gut microbiota database.</title>
        <authorList>
            <person name="Ellegaard K.M."/>
        </authorList>
    </citation>
    <scope>NUCLEOTIDE SEQUENCE [LARGE SCALE GENOMIC DNA]</scope>
    <source>
        <strain evidence="7 9">ESL0184</strain>
    </source>
</reference>
<dbReference type="PANTHER" id="PTHR30349">
    <property type="entry name" value="PHAGE INTEGRASE-RELATED"/>
    <property type="match status" value="1"/>
</dbReference>
<evidence type="ECO:0000313" key="9">
    <source>
        <dbReference type="Proteomes" id="UP000247698"/>
    </source>
</evidence>
<keyword evidence="2" id="KW-0229">DNA integration</keyword>
<dbReference type="Pfam" id="PF14659">
    <property type="entry name" value="Phage_int_SAM_3"/>
    <property type="match status" value="1"/>
</dbReference>
<dbReference type="GO" id="GO:0003677">
    <property type="term" value="F:DNA binding"/>
    <property type="evidence" value="ECO:0007669"/>
    <property type="project" value="UniProtKB-KW"/>
</dbReference>
<dbReference type="RefSeq" id="WP_046324378.1">
    <property type="nucleotide sequence ID" value="NZ_JAAEEB010000006.1"/>
</dbReference>
<gene>
    <name evidence="7" type="ORF">DK873_02055</name>
    <name evidence="6" type="ORF">JF74_04080</name>
</gene>
<feature type="domain" description="Tyr recombinase" evidence="5">
    <location>
        <begin position="180"/>
        <end position="400"/>
    </location>
</feature>
<evidence type="ECO:0000313" key="7">
    <source>
        <dbReference type="EMBL" id="PXY83991.1"/>
    </source>
</evidence>
<dbReference type="PATRIC" id="fig|1218507.3.peg.575"/>
<name>A0A0F4LFJ2_9LACO</name>
<dbReference type="SUPFAM" id="SSF56349">
    <property type="entry name" value="DNA breaking-rejoining enzymes"/>
    <property type="match status" value="1"/>
</dbReference>
<dbReference type="EMBL" id="QGLG01000002">
    <property type="protein sequence ID" value="PXY83991.1"/>
    <property type="molecule type" value="Genomic_DNA"/>
</dbReference>
<accession>A0A0F4LFJ2</accession>
<evidence type="ECO:0000256" key="4">
    <source>
        <dbReference type="ARBA" id="ARBA00023172"/>
    </source>
</evidence>
<evidence type="ECO:0000259" key="5">
    <source>
        <dbReference type="PROSITE" id="PS51898"/>
    </source>
</evidence>
<proteinExistence type="inferred from homology"/>
<dbReference type="InterPro" id="IPR010998">
    <property type="entry name" value="Integrase_recombinase_N"/>
</dbReference>
<dbReference type="GO" id="GO:0006310">
    <property type="term" value="P:DNA recombination"/>
    <property type="evidence" value="ECO:0007669"/>
    <property type="project" value="UniProtKB-KW"/>
</dbReference>
<evidence type="ECO:0000256" key="2">
    <source>
        <dbReference type="ARBA" id="ARBA00022908"/>
    </source>
</evidence>
<dbReference type="Gene3D" id="1.10.443.10">
    <property type="entry name" value="Intergrase catalytic core"/>
    <property type="match status" value="1"/>
</dbReference>
<organism evidence="6 8">
    <name type="scientific">Lactobacillus melliventris</name>
    <dbReference type="NCBI Taxonomy" id="1218507"/>
    <lineage>
        <taxon>Bacteria</taxon>
        <taxon>Bacillati</taxon>
        <taxon>Bacillota</taxon>
        <taxon>Bacilli</taxon>
        <taxon>Lactobacillales</taxon>
        <taxon>Lactobacillaceae</taxon>
        <taxon>Lactobacillus</taxon>
    </lineage>
</organism>
<dbReference type="EMBL" id="JXLI01000008">
    <property type="protein sequence ID" value="KJY57385.1"/>
    <property type="molecule type" value="Genomic_DNA"/>
</dbReference>
<dbReference type="OrthoDB" id="2299463at2"/>
<dbReference type="Gene3D" id="1.10.150.130">
    <property type="match status" value="1"/>
</dbReference>
<dbReference type="STRING" id="1218507.JF74_04080"/>
<dbReference type="Proteomes" id="UP000247698">
    <property type="component" value="Unassembled WGS sequence"/>
</dbReference>
<dbReference type="AlphaFoldDB" id="A0A0F4LFJ2"/>
<reference evidence="6 8" key="1">
    <citation type="submission" date="2015-01" db="EMBL/GenBank/DDBJ databases">
        <title>Comparative genomics of the lactic acid bacteria isolated from the honey bee gut.</title>
        <authorList>
            <person name="Ellegaard K.M."/>
            <person name="Tamarit D."/>
            <person name="Javelind E."/>
            <person name="Olofsson T."/>
            <person name="Andersson S.G."/>
            <person name="Vasquez A."/>
        </authorList>
    </citation>
    <scope>NUCLEOTIDE SEQUENCE [LARGE SCALE GENOMIC DNA]</scope>
    <source>
        <strain evidence="6 8">Hma8</strain>
    </source>
</reference>
<dbReference type="InterPro" id="IPR004107">
    <property type="entry name" value="Integrase_SAM-like_N"/>
</dbReference>
<sequence length="410" mass="47762">MPISKINKGKKAGKYRVRIQPRDEHTGKVIPVPSQVADNYRAAKALYEKMWVDFRSNPHGNYQELSQPLVQSYKSFIESEHKLGRWQSATTYKAWTYTIRLLKDYFGDKKVKDITETDIRQFARNYVQKHHASVAPHTTIDRQLQNIRCYFSSLDKIVKNPVPIKALYKFFRNDEMTVPDEKYVFSDKEIIAIITDIKERLKSIKPNYWCSRLAIWIALETGMRPQEIQALKWANLTKDHGKVVFEINDSWNSKAKKLNGHLKTRPKGAKRLTLPISENLYQILMIFKEKQTDVLQEYGLDNEQDYILLALTTYNLCSLGMPIDQRGLNDMMRKICKKIGVNNRGLRVSMYTCRHTIATKLANIPSMSYPWAAYRLGHSLKTFMKVYVHVDQDKNEDMLNVVSSQLVTQN</sequence>
<dbReference type="InterPro" id="IPR013762">
    <property type="entry name" value="Integrase-like_cat_sf"/>
</dbReference>
<keyword evidence="3" id="KW-0238">DNA-binding</keyword>
<dbReference type="InterPro" id="IPR011010">
    <property type="entry name" value="DNA_brk_join_enz"/>
</dbReference>
<dbReference type="InterPro" id="IPR002104">
    <property type="entry name" value="Integrase_catalytic"/>
</dbReference>
<dbReference type="Proteomes" id="UP000033531">
    <property type="component" value="Unassembled WGS sequence"/>
</dbReference>
<comment type="similarity">
    <text evidence="1">Belongs to the 'phage' integrase family.</text>
</comment>
<keyword evidence="9" id="KW-1185">Reference proteome</keyword>
<evidence type="ECO:0000256" key="3">
    <source>
        <dbReference type="ARBA" id="ARBA00023125"/>
    </source>
</evidence>
<dbReference type="InterPro" id="IPR050090">
    <property type="entry name" value="Tyrosine_recombinase_XerCD"/>
</dbReference>
<keyword evidence="4" id="KW-0233">DNA recombination</keyword>